<feature type="chain" id="PRO_5039433755" description="Extracellular solute-binding protein" evidence="1">
    <location>
        <begin position="28"/>
        <end position="537"/>
    </location>
</feature>
<keyword evidence="1" id="KW-0732">Signal</keyword>
<dbReference type="Proteomes" id="UP000886819">
    <property type="component" value="Unassembled WGS sequence"/>
</dbReference>
<gene>
    <name evidence="2" type="ORF">IAA66_09260</name>
</gene>
<evidence type="ECO:0000256" key="1">
    <source>
        <dbReference type="SAM" id="SignalP"/>
    </source>
</evidence>
<proteinExistence type="predicted"/>
<feature type="signal peptide" evidence="1">
    <location>
        <begin position="1"/>
        <end position="27"/>
    </location>
</feature>
<dbReference type="Gene3D" id="3.40.190.10">
    <property type="entry name" value="Periplasmic binding protein-like II"/>
    <property type="match status" value="2"/>
</dbReference>
<evidence type="ECO:0008006" key="4">
    <source>
        <dbReference type="Google" id="ProtNLM"/>
    </source>
</evidence>
<name>A0A9D0YX70_9FIRM</name>
<dbReference type="EMBL" id="DVFI01000123">
    <property type="protein sequence ID" value="HIQ63752.1"/>
    <property type="molecule type" value="Genomic_DNA"/>
</dbReference>
<comment type="caution">
    <text evidence="2">The sequence shown here is derived from an EMBL/GenBank/DDBJ whole genome shotgun (WGS) entry which is preliminary data.</text>
</comment>
<evidence type="ECO:0000313" key="2">
    <source>
        <dbReference type="EMBL" id="HIQ63752.1"/>
    </source>
</evidence>
<evidence type="ECO:0000313" key="3">
    <source>
        <dbReference type="Proteomes" id="UP000886819"/>
    </source>
</evidence>
<organism evidence="2 3">
    <name type="scientific">Candidatus Avichristensenella intestinipullorum</name>
    <dbReference type="NCBI Taxonomy" id="2840693"/>
    <lineage>
        <taxon>Bacteria</taxon>
        <taxon>Bacillati</taxon>
        <taxon>Bacillota</taxon>
        <taxon>Clostridia</taxon>
        <taxon>Candidatus Avichristensenella</taxon>
    </lineage>
</organism>
<sequence length="537" mass="60229">MKKTWMRLLTTMLATVLLLSVGAAAWAEEPVTFDSENLTWKQNKEPVTFSLFFNMNWSPVDVWGTDAVSQQVTADTGVSFDVIMAQDNNHLANIISTGDYPDAVFVYGTSNLQMMEDPDISYAWNDLIDQYAPEMWDLIDPSDIALATKEDGNFYTLYTHVRNQEYWDDDTQGVSYGENVLAFNSAMMEELGNPEINSTEDFYNVLAQAKEKWPDCIPYLQPKDNGNYLAFTFGMNGAGFAQGDTTVEDGQAIHYLYDREAVENYLKFMNELQLAGLVSQEGLTYDFDQEKAAILGGNVFCFASQAYDVDQINTALADIEGDGRYYTAIDHHLTVDGELRVNMINGVAGFAGFYITKSCEDPGRLIALMEYMRSPYADRLTQWGVEGVHYEMVDGYPVQDPDISWKERGDNIWYFQATFAVENAKAMGTAITNPLSQVADLVLKYKQYWSNDTALTMIDPAPTGSEEADIKASIDAMREAAMMECIMADSAEACQARIDALYETLEGIGIQQYNEYVNTQYQQNLQIVAETAAKQAE</sequence>
<reference evidence="2" key="1">
    <citation type="submission" date="2020-10" db="EMBL/GenBank/DDBJ databases">
        <authorList>
            <person name="Gilroy R."/>
        </authorList>
    </citation>
    <scope>NUCLEOTIDE SEQUENCE</scope>
    <source>
        <strain evidence="2">ChiHile30-977</strain>
    </source>
</reference>
<reference evidence="2" key="2">
    <citation type="journal article" date="2021" name="PeerJ">
        <title>Extensive microbial diversity within the chicken gut microbiome revealed by metagenomics and culture.</title>
        <authorList>
            <person name="Gilroy R."/>
            <person name="Ravi A."/>
            <person name="Getino M."/>
            <person name="Pursley I."/>
            <person name="Horton D.L."/>
            <person name="Alikhan N.F."/>
            <person name="Baker D."/>
            <person name="Gharbi K."/>
            <person name="Hall N."/>
            <person name="Watson M."/>
            <person name="Adriaenssens E.M."/>
            <person name="Foster-Nyarko E."/>
            <person name="Jarju S."/>
            <person name="Secka A."/>
            <person name="Antonio M."/>
            <person name="Oren A."/>
            <person name="Chaudhuri R.R."/>
            <person name="La Ragione R."/>
            <person name="Hildebrand F."/>
            <person name="Pallen M.J."/>
        </authorList>
    </citation>
    <scope>NUCLEOTIDE SEQUENCE</scope>
    <source>
        <strain evidence="2">ChiHile30-977</strain>
    </source>
</reference>
<accession>A0A9D0YX70</accession>
<protein>
    <recommendedName>
        <fullName evidence="4">Extracellular solute-binding protein</fullName>
    </recommendedName>
</protein>
<dbReference type="SUPFAM" id="SSF53850">
    <property type="entry name" value="Periplasmic binding protein-like II"/>
    <property type="match status" value="1"/>
</dbReference>
<dbReference type="AlphaFoldDB" id="A0A9D0YX70"/>